<keyword evidence="21" id="KW-1185">Reference proteome</keyword>
<dbReference type="InterPro" id="IPR008271">
    <property type="entry name" value="Ser/Thr_kinase_AS"/>
</dbReference>
<evidence type="ECO:0000313" key="21">
    <source>
        <dbReference type="Proteomes" id="UP000694523"/>
    </source>
</evidence>
<dbReference type="PANTHER" id="PTHR45832">
    <property type="entry name" value="SERINE/THREONINE-PROTEIN KINASE SAMKA-RELATED-RELATED"/>
    <property type="match status" value="1"/>
</dbReference>
<dbReference type="Pfam" id="PF00786">
    <property type="entry name" value="PBD"/>
    <property type="match status" value="1"/>
</dbReference>
<evidence type="ECO:0000313" key="20">
    <source>
        <dbReference type="Ensembl" id="ENSNMLP00000044789.1"/>
    </source>
</evidence>
<dbReference type="Gene3D" id="3.30.200.20">
    <property type="entry name" value="Phosphorylase Kinase, domain 1"/>
    <property type="match status" value="1"/>
</dbReference>
<dbReference type="PROSITE" id="PS00107">
    <property type="entry name" value="PROTEIN_KINASE_ATP"/>
    <property type="match status" value="1"/>
</dbReference>
<keyword evidence="5" id="KW-0217">Developmental protein</keyword>
<evidence type="ECO:0000256" key="14">
    <source>
        <dbReference type="ARBA" id="ARBA00048679"/>
    </source>
</evidence>
<keyword evidence="11 15" id="KW-0067">ATP-binding</keyword>
<dbReference type="InterPro" id="IPR033923">
    <property type="entry name" value="PAK_BD"/>
</dbReference>
<dbReference type="PROSITE" id="PS00108">
    <property type="entry name" value="PROTEIN_KINASE_ST"/>
    <property type="match status" value="1"/>
</dbReference>
<dbReference type="Gene3D" id="1.10.510.10">
    <property type="entry name" value="Transferase(Phosphotransferase) domain 1"/>
    <property type="match status" value="1"/>
</dbReference>
<name>A0A8C6V3G7_9GOBI</name>
<evidence type="ECO:0000256" key="11">
    <source>
        <dbReference type="ARBA" id="ARBA00022840"/>
    </source>
</evidence>
<reference evidence="20" key="2">
    <citation type="submission" date="2025-09" db="UniProtKB">
        <authorList>
            <consortium name="Ensembl"/>
        </authorList>
    </citation>
    <scope>IDENTIFICATION</scope>
</reference>
<evidence type="ECO:0000256" key="7">
    <source>
        <dbReference type="ARBA" id="ARBA00022527"/>
    </source>
</evidence>
<evidence type="ECO:0000256" key="2">
    <source>
        <dbReference type="ARBA" id="ARBA00004496"/>
    </source>
</evidence>
<keyword evidence="7 16" id="KW-0723">Serine/threonine-protein kinase</keyword>
<proteinExistence type="inferred from homology"/>
<evidence type="ECO:0000256" key="17">
    <source>
        <dbReference type="SAM" id="MobiDB-lite"/>
    </source>
</evidence>
<evidence type="ECO:0000259" key="18">
    <source>
        <dbReference type="PROSITE" id="PS50011"/>
    </source>
</evidence>
<sequence>MSSQGGAKDPQAANHNSRPLPSVPEERKSGRNKIISIKKDRDKDRPEISSPSDFEHTIHVGFDAVTGEFTGMPEQWARLLQTSNISKSEQKQNPQAVIKILEFYGNSTNQKQKYLIVKTHSSFLYGDDDEDDDTPPPIVAPRPEHTKSMYTRSVIDPIPAPDSDAKAGDKKKNKGGKMTDEEIMEKLRTIVSVGDPKKKYTRYEKIGQGASGTVYTAIDIATGQEVAIKQINLQKQPKKELIINEILVMKEMKNPNIVNFLDSFLVGDELFVVMEYLAGGSLTDVVTETCMDEAQIAAVCREVIQALEFLHANQVIHRDIKSDNVLLGMDGSVKLTDFGFCAQITPEQSKRSTMVGTPYWMAPEVVTRKAYGPKVDIWSLGIMAIEMVEGEPPYLNENPLRALYLIATNGTPELQSPEKLSPVFRSFLTRCLEMDVDKRGSGRELLQHPFLKLAKPLSSLTPLILAAKEAMRSNR</sequence>
<evidence type="ECO:0000259" key="19">
    <source>
        <dbReference type="PROSITE" id="PS50108"/>
    </source>
</evidence>
<dbReference type="FunFam" id="1.10.510.10:FF:000011">
    <property type="entry name" value="Non-specific serine/threonine protein kinase"/>
    <property type="match status" value="1"/>
</dbReference>
<dbReference type="GO" id="GO:0005886">
    <property type="term" value="C:plasma membrane"/>
    <property type="evidence" value="ECO:0007669"/>
    <property type="project" value="UniProtKB-ARBA"/>
</dbReference>
<reference evidence="20" key="1">
    <citation type="submission" date="2025-08" db="UniProtKB">
        <authorList>
            <consortium name="Ensembl"/>
        </authorList>
    </citation>
    <scope>IDENTIFICATION</scope>
</reference>
<dbReference type="InterPro" id="IPR051931">
    <property type="entry name" value="PAK3-like"/>
</dbReference>
<dbReference type="Gene3D" id="3.90.810.10">
    <property type="entry name" value="CRIB domain"/>
    <property type="match status" value="1"/>
</dbReference>
<evidence type="ECO:0000256" key="4">
    <source>
        <dbReference type="ARBA" id="ARBA00012513"/>
    </source>
</evidence>
<evidence type="ECO:0000256" key="3">
    <source>
        <dbReference type="ARBA" id="ARBA00008874"/>
    </source>
</evidence>
<comment type="catalytic activity">
    <reaction evidence="13">
        <text>L-threonyl-[protein] + ATP = O-phospho-L-threonyl-[protein] + ADP + H(+)</text>
        <dbReference type="Rhea" id="RHEA:46608"/>
        <dbReference type="Rhea" id="RHEA-COMP:11060"/>
        <dbReference type="Rhea" id="RHEA-COMP:11605"/>
        <dbReference type="ChEBI" id="CHEBI:15378"/>
        <dbReference type="ChEBI" id="CHEBI:30013"/>
        <dbReference type="ChEBI" id="CHEBI:30616"/>
        <dbReference type="ChEBI" id="CHEBI:61977"/>
        <dbReference type="ChEBI" id="CHEBI:456216"/>
        <dbReference type="EC" id="2.7.11.1"/>
    </reaction>
</comment>
<dbReference type="GO" id="GO:0004674">
    <property type="term" value="F:protein serine/threonine kinase activity"/>
    <property type="evidence" value="ECO:0007669"/>
    <property type="project" value="UniProtKB-KW"/>
</dbReference>
<dbReference type="Proteomes" id="UP000694523">
    <property type="component" value="Unplaced"/>
</dbReference>
<organism evidence="20 21">
    <name type="scientific">Neogobius melanostomus</name>
    <name type="common">round goby</name>
    <dbReference type="NCBI Taxonomy" id="47308"/>
    <lineage>
        <taxon>Eukaryota</taxon>
        <taxon>Metazoa</taxon>
        <taxon>Chordata</taxon>
        <taxon>Craniata</taxon>
        <taxon>Vertebrata</taxon>
        <taxon>Euteleostomi</taxon>
        <taxon>Actinopterygii</taxon>
        <taxon>Neopterygii</taxon>
        <taxon>Teleostei</taxon>
        <taxon>Neoteleostei</taxon>
        <taxon>Acanthomorphata</taxon>
        <taxon>Gobiaria</taxon>
        <taxon>Gobiiformes</taxon>
        <taxon>Gobioidei</taxon>
        <taxon>Gobiidae</taxon>
        <taxon>Benthophilinae</taxon>
        <taxon>Neogobiini</taxon>
        <taxon>Neogobius</taxon>
    </lineage>
</organism>
<dbReference type="InterPro" id="IPR011009">
    <property type="entry name" value="Kinase-like_dom_sf"/>
</dbReference>
<dbReference type="Ensembl" id="ENSNMLT00000049715.1">
    <property type="protein sequence ID" value="ENSNMLP00000044789.1"/>
    <property type="gene ID" value="ENSNMLG00000027078.1"/>
</dbReference>
<dbReference type="GO" id="GO:0009791">
    <property type="term" value="P:post-embryonic development"/>
    <property type="evidence" value="ECO:0007669"/>
    <property type="project" value="UniProtKB-ARBA"/>
</dbReference>
<dbReference type="FunFam" id="3.90.810.10:FF:000005">
    <property type="entry name" value="Non-specific serine/threonine protein kinase"/>
    <property type="match status" value="1"/>
</dbReference>
<keyword evidence="12" id="KW-0966">Cell projection</keyword>
<evidence type="ECO:0000256" key="5">
    <source>
        <dbReference type="ARBA" id="ARBA00022473"/>
    </source>
</evidence>
<feature type="domain" description="CRIB" evidence="19">
    <location>
        <begin position="48"/>
        <end position="61"/>
    </location>
</feature>
<feature type="domain" description="Protein kinase" evidence="18">
    <location>
        <begin position="200"/>
        <end position="451"/>
    </location>
</feature>
<dbReference type="CDD" id="cd06655">
    <property type="entry name" value="STKc_PAK2"/>
    <property type="match status" value="1"/>
</dbReference>
<evidence type="ECO:0000256" key="9">
    <source>
        <dbReference type="ARBA" id="ARBA00022741"/>
    </source>
</evidence>
<dbReference type="InterPro" id="IPR017441">
    <property type="entry name" value="Protein_kinase_ATP_BS"/>
</dbReference>
<dbReference type="PANTHER" id="PTHR45832:SF21">
    <property type="entry name" value="NON-SPECIFIC SERINE_THREONINE PROTEIN KINASE"/>
    <property type="match status" value="1"/>
</dbReference>
<keyword evidence="6" id="KW-0963">Cytoplasm</keyword>
<dbReference type="GO" id="GO:0007411">
    <property type="term" value="P:axon guidance"/>
    <property type="evidence" value="ECO:0007669"/>
    <property type="project" value="UniProtKB-ARBA"/>
</dbReference>
<evidence type="ECO:0000256" key="10">
    <source>
        <dbReference type="ARBA" id="ARBA00022777"/>
    </source>
</evidence>
<comment type="catalytic activity">
    <reaction evidence="14">
        <text>L-seryl-[protein] + ATP = O-phospho-L-seryl-[protein] + ADP + H(+)</text>
        <dbReference type="Rhea" id="RHEA:17989"/>
        <dbReference type="Rhea" id="RHEA-COMP:9863"/>
        <dbReference type="Rhea" id="RHEA-COMP:11604"/>
        <dbReference type="ChEBI" id="CHEBI:15378"/>
        <dbReference type="ChEBI" id="CHEBI:29999"/>
        <dbReference type="ChEBI" id="CHEBI:30616"/>
        <dbReference type="ChEBI" id="CHEBI:83421"/>
        <dbReference type="ChEBI" id="CHEBI:456216"/>
        <dbReference type="EC" id="2.7.11.1"/>
    </reaction>
</comment>
<dbReference type="GO" id="GO:0016477">
    <property type="term" value="P:cell migration"/>
    <property type="evidence" value="ECO:0007669"/>
    <property type="project" value="UniProtKB-ARBA"/>
</dbReference>
<dbReference type="GO" id="GO:0005524">
    <property type="term" value="F:ATP binding"/>
    <property type="evidence" value="ECO:0007669"/>
    <property type="project" value="UniProtKB-UniRule"/>
</dbReference>
<comment type="similarity">
    <text evidence="3">Belongs to the protein kinase superfamily. STE Ser/Thr protein kinase family. STE20 subfamily.</text>
</comment>
<dbReference type="GO" id="GO:0005829">
    <property type="term" value="C:cytosol"/>
    <property type="evidence" value="ECO:0007669"/>
    <property type="project" value="UniProtKB-ARBA"/>
</dbReference>
<evidence type="ECO:0000256" key="16">
    <source>
        <dbReference type="RuleBase" id="RU000304"/>
    </source>
</evidence>
<keyword evidence="8" id="KW-0808">Transferase</keyword>
<evidence type="ECO:0000256" key="6">
    <source>
        <dbReference type="ARBA" id="ARBA00022490"/>
    </source>
</evidence>
<feature type="compositionally biased region" description="Basic and acidic residues" evidence="17">
    <location>
        <begin position="37"/>
        <end position="54"/>
    </location>
</feature>
<dbReference type="AlphaFoldDB" id="A0A8C6V3G7"/>
<dbReference type="PROSITE" id="PS50108">
    <property type="entry name" value="CRIB"/>
    <property type="match status" value="1"/>
</dbReference>
<dbReference type="SUPFAM" id="SSF56112">
    <property type="entry name" value="Protein kinase-like (PK-like)"/>
    <property type="match status" value="1"/>
</dbReference>
<dbReference type="SMART" id="SM00285">
    <property type="entry name" value="PBD"/>
    <property type="match status" value="1"/>
</dbReference>
<evidence type="ECO:0000256" key="8">
    <source>
        <dbReference type="ARBA" id="ARBA00022679"/>
    </source>
</evidence>
<keyword evidence="9 15" id="KW-0547">Nucleotide-binding</keyword>
<dbReference type="GO" id="GO:0042995">
    <property type="term" value="C:cell projection"/>
    <property type="evidence" value="ECO:0007669"/>
    <property type="project" value="UniProtKB-SubCell"/>
</dbReference>
<evidence type="ECO:0000256" key="15">
    <source>
        <dbReference type="PROSITE-ProRule" id="PRU10141"/>
    </source>
</evidence>
<evidence type="ECO:0000256" key="12">
    <source>
        <dbReference type="ARBA" id="ARBA00023273"/>
    </source>
</evidence>
<dbReference type="SMART" id="SM00220">
    <property type="entry name" value="S_TKc"/>
    <property type="match status" value="1"/>
</dbReference>
<comment type="subcellular location">
    <subcellularLocation>
        <location evidence="1">Cell projection</location>
    </subcellularLocation>
    <subcellularLocation>
        <location evidence="2">Cytoplasm</location>
    </subcellularLocation>
</comment>
<dbReference type="InterPro" id="IPR000095">
    <property type="entry name" value="CRIB_dom"/>
</dbReference>
<evidence type="ECO:0000256" key="13">
    <source>
        <dbReference type="ARBA" id="ARBA00047899"/>
    </source>
</evidence>
<dbReference type="GO" id="GO:0030054">
    <property type="term" value="C:cell junction"/>
    <property type="evidence" value="ECO:0007669"/>
    <property type="project" value="UniProtKB-ARBA"/>
</dbReference>
<dbReference type="CDD" id="cd01093">
    <property type="entry name" value="CRIB_PAK_like"/>
    <property type="match status" value="1"/>
</dbReference>
<dbReference type="InterPro" id="IPR035064">
    <property type="entry name" value="STK_PAK2"/>
</dbReference>
<dbReference type="Pfam" id="PF00069">
    <property type="entry name" value="Pkinase"/>
    <property type="match status" value="1"/>
</dbReference>
<dbReference type="GO" id="GO:0034329">
    <property type="term" value="P:cell junction assembly"/>
    <property type="evidence" value="ECO:0007669"/>
    <property type="project" value="UniProtKB-ARBA"/>
</dbReference>
<protein>
    <recommendedName>
        <fullName evidence="4">non-specific serine/threonine protein kinase</fullName>
        <ecNumber evidence="4">2.7.11.1</ecNumber>
    </recommendedName>
</protein>
<dbReference type="EC" id="2.7.11.1" evidence="4"/>
<evidence type="ECO:0000256" key="1">
    <source>
        <dbReference type="ARBA" id="ARBA00004316"/>
    </source>
</evidence>
<feature type="region of interest" description="Disordered" evidence="17">
    <location>
        <begin position="154"/>
        <end position="177"/>
    </location>
</feature>
<dbReference type="InterPro" id="IPR000719">
    <property type="entry name" value="Prot_kinase_dom"/>
</dbReference>
<keyword evidence="10" id="KW-0418">Kinase</keyword>
<dbReference type="InterPro" id="IPR036936">
    <property type="entry name" value="CRIB_dom_sf"/>
</dbReference>
<accession>A0A8C6V3G7</accession>
<dbReference type="GO" id="GO:0009887">
    <property type="term" value="P:animal organ morphogenesis"/>
    <property type="evidence" value="ECO:0007669"/>
    <property type="project" value="UniProtKB-ARBA"/>
</dbReference>
<feature type="binding site" evidence="15">
    <location>
        <position position="229"/>
    </location>
    <ligand>
        <name>ATP</name>
        <dbReference type="ChEBI" id="CHEBI:30616"/>
    </ligand>
</feature>
<dbReference type="PROSITE" id="PS50011">
    <property type="entry name" value="PROTEIN_KINASE_DOM"/>
    <property type="match status" value="1"/>
</dbReference>
<dbReference type="FunFam" id="3.30.200.20:FF:000069">
    <property type="entry name" value="Non-specific serine/threonine protein kinase"/>
    <property type="match status" value="1"/>
</dbReference>
<feature type="region of interest" description="Disordered" evidence="17">
    <location>
        <begin position="1"/>
        <end position="54"/>
    </location>
</feature>